<dbReference type="Gene3D" id="3.40.50.150">
    <property type="entry name" value="Vaccinia Virus protein VP39"/>
    <property type="match status" value="1"/>
</dbReference>
<dbReference type="CDD" id="cd02440">
    <property type="entry name" value="AdoMet_MTases"/>
    <property type="match status" value="1"/>
</dbReference>
<evidence type="ECO:0000256" key="2">
    <source>
        <dbReference type="ARBA" id="ARBA00022679"/>
    </source>
</evidence>
<evidence type="ECO:0000259" key="4">
    <source>
        <dbReference type="Pfam" id="PF13649"/>
    </source>
</evidence>
<dbReference type="Pfam" id="PF13649">
    <property type="entry name" value="Methyltransf_25"/>
    <property type="match status" value="1"/>
</dbReference>
<keyword evidence="3" id="KW-0949">S-adenosyl-L-methionine</keyword>
<evidence type="ECO:0000313" key="6">
    <source>
        <dbReference type="Proteomes" id="UP000063789"/>
    </source>
</evidence>
<dbReference type="AlphaFoldDB" id="A0A0N9N7I5"/>
<reference evidence="6" key="1">
    <citation type="submission" date="2015-06" db="EMBL/GenBank/DDBJ databases">
        <title>Complete genome sequence and metabolic analysis of phthalate degradation pathway in Gordonia sp. QH-11.</title>
        <authorList>
            <person name="Jin D."/>
            <person name="Kong X."/>
            <person name="Bai Z."/>
        </authorList>
    </citation>
    <scope>NUCLEOTIDE SEQUENCE [LARGE SCALE GENOMIC DNA]</scope>
    <source>
        <strain evidence="6">QH-11</strain>
    </source>
</reference>
<dbReference type="OrthoDB" id="7062303at2"/>
<organism evidence="5 6">
    <name type="scientific">Gordonia phthalatica</name>
    <dbReference type="NCBI Taxonomy" id="1136941"/>
    <lineage>
        <taxon>Bacteria</taxon>
        <taxon>Bacillati</taxon>
        <taxon>Actinomycetota</taxon>
        <taxon>Actinomycetes</taxon>
        <taxon>Mycobacteriales</taxon>
        <taxon>Gordoniaceae</taxon>
        <taxon>Gordonia</taxon>
    </lineage>
</organism>
<dbReference type="KEGG" id="goq:ACH46_05370"/>
<keyword evidence="1 5" id="KW-0489">Methyltransferase</keyword>
<dbReference type="PANTHER" id="PTHR43464">
    <property type="entry name" value="METHYLTRANSFERASE"/>
    <property type="match status" value="1"/>
</dbReference>
<dbReference type="GO" id="GO:0032259">
    <property type="term" value="P:methylation"/>
    <property type="evidence" value="ECO:0007669"/>
    <property type="project" value="UniProtKB-KW"/>
</dbReference>
<dbReference type="SUPFAM" id="SSF53335">
    <property type="entry name" value="S-adenosyl-L-methionine-dependent methyltransferases"/>
    <property type="match status" value="1"/>
</dbReference>
<reference evidence="5 6" key="2">
    <citation type="journal article" date="2017" name="Int. J. Syst. Evol. Microbiol.">
        <title>Gordonia phthalatica sp. nov., a di-n-butyl phthalate-degrading bacterium isolated from activated sludge.</title>
        <authorList>
            <person name="Jin D."/>
            <person name="Kong X."/>
            <person name="Jia M."/>
            <person name="Yu X."/>
            <person name="Wang X."/>
            <person name="Zhuang X."/>
            <person name="Deng Y."/>
            <person name="Bai Z."/>
        </authorList>
    </citation>
    <scope>NUCLEOTIDE SEQUENCE [LARGE SCALE GENOMIC DNA]</scope>
    <source>
        <strain evidence="5 6">QH-11</strain>
    </source>
</reference>
<keyword evidence="2 5" id="KW-0808">Transferase</keyword>
<dbReference type="EMBL" id="CP011853">
    <property type="protein sequence ID" value="ALG86622.1"/>
    <property type="molecule type" value="Genomic_DNA"/>
</dbReference>
<dbReference type="STRING" id="1136941.ACH46_05370"/>
<evidence type="ECO:0000256" key="3">
    <source>
        <dbReference type="ARBA" id="ARBA00022691"/>
    </source>
</evidence>
<protein>
    <submittedName>
        <fullName evidence="5">SAM-dependent methyltransferase</fullName>
    </submittedName>
</protein>
<evidence type="ECO:0000313" key="5">
    <source>
        <dbReference type="EMBL" id="ALG86622.1"/>
    </source>
</evidence>
<sequence>MTPAPRWITDTAPGHSEWYVQRFREMAADGADLAGEARMIDAMVGRGSRLLDAGCGPGRVGGYLHSVGHHVTGVDVDPVLIAAAEADHPGPEWLLGDLAKLDIRETDGTRTRFDAIVCAGNVLAFVAPDTESEVLRRLGEHLKPDGRVVVGFHVAKLALADFDAALAETDLVLELRLATWDLRPWHDDADFAVSILRHAVDSEG</sequence>
<gene>
    <name evidence="5" type="ORF">ACH46_05370</name>
</gene>
<feature type="domain" description="Methyltransferase" evidence="4">
    <location>
        <begin position="51"/>
        <end position="146"/>
    </location>
</feature>
<proteinExistence type="predicted"/>
<evidence type="ECO:0000256" key="1">
    <source>
        <dbReference type="ARBA" id="ARBA00022603"/>
    </source>
</evidence>
<dbReference type="PANTHER" id="PTHR43464:SF19">
    <property type="entry name" value="UBIQUINONE BIOSYNTHESIS O-METHYLTRANSFERASE, MITOCHONDRIAL"/>
    <property type="match status" value="1"/>
</dbReference>
<dbReference type="Proteomes" id="UP000063789">
    <property type="component" value="Chromosome"/>
</dbReference>
<dbReference type="InterPro" id="IPR041698">
    <property type="entry name" value="Methyltransf_25"/>
</dbReference>
<keyword evidence="6" id="KW-1185">Reference proteome</keyword>
<dbReference type="RefSeq" id="WP_062395003.1">
    <property type="nucleotide sequence ID" value="NZ_CP011853.1"/>
</dbReference>
<dbReference type="GO" id="GO:0008168">
    <property type="term" value="F:methyltransferase activity"/>
    <property type="evidence" value="ECO:0007669"/>
    <property type="project" value="UniProtKB-KW"/>
</dbReference>
<accession>A0A0N9N7I5</accession>
<dbReference type="PATRIC" id="fig|1136941.3.peg.1099"/>
<name>A0A0N9N7I5_9ACTN</name>
<dbReference type="InterPro" id="IPR029063">
    <property type="entry name" value="SAM-dependent_MTases_sf"/>
</dbReference>